<dbReference type="EMBL" id="KV429036">
    <property type="protein sequence ID" value="KZT73603.1"/>
    <property type="molecule type" value="Genomic_DNA"/>
</dbReference>
<keyword evidence="4" id="KW-1185">Reference proteome</keyword>
<accession>A0A165TL71</accession>
<evidence type="ECO:0000259" key="2">
    <source>
        <dbReference type="Pfam" id="PF00149"/>
    </source>
</evidence>
<dbReference type="PANTHER" id="PTHR42850">
    <property type="entry name" value="METALLOPHOSPHOESTERASE"/>
    <property type="match status" value="1"/>
</dbReference>
<organism evidence="3 4">
    <name type="scientific">Daedalea quercina L-15889</name>
    <dbReference type="NCBI Taxonomy" id="1314783"/>
    <lineage>
        <taxon>Eukaryota</taxon>
        <taxon>Fungi</taxon>
        <taxon>Dikarya</taxon>
        <taxon>Basidiomycota</taxon>
        <taxon>Agaricomycotina</taxon>
        <taxon>Agaricomycetes</taxon>
        <taxon>Polyporales</taxon>
        <taxon>Fomitopsis</taxon>
    </lineage>
</organism>
<dbReference type="GO" id="GO:0005737">
    <property type="term" value="C:cytoplasm"/>
    <property type="evidence" value="ECO:0007669"/>
    <property type="project" value="TreeGrafter"/>
</dbReference>
<dbReference type="InterPro" id="IPR029052">
    <property type="entry name" value="Metallo-depent_PP-like"/>
</dbReference>
<feature type="compositionally biased region" description="Acidic residues" evidence="1">
    <location>
        <begin position="476"/>
        <end position="487"/>
    </location>
</feature>
<dbReference type="AlphaFoldDB" id="A0A165TL71"/>
<dbReference type="Proteomes" id="UP000076727">
    <property type="component" value="Unassembled WGS sequence"/>
</dbReference>
<dbReference type="Gene3D" id="3.60.21.10">
    <property type="match status" value="1"/>
</dbReference>
<reference evidence="3 4" key="1">
    <citation type="journal article" date="2016" name="Mol. Biol. Evol.">
        <title>Comparative Genomics of Early-Diverging Mushroom-Forming Fungi Provides Insights into the Origins of Lignocellulose Decay Capabilities.</title>
        <authorList>
            <person name="Nagy L.G."/>
            <person name="Riley R."/>
            <person name="Tritt A."/>
            <person name="Adam C."/>
            <person name="Daum C."/>
            <person name="Floudas D."/>
            <person name="Sun H."/>
            <person name="Yadav J.S."/>
            <person name="Pangilinan J."/>
            <person name="Larsson K.H."/>
            <person name="Matsuura K."/>
            <person name="Barry K."/>
            <person name="Labutti K."/>
            <person name="Kuo R."/>
            <person name="Ohm R.A."/>
            <person name="Bhattacharya S.S."/>
            <person name="Shirouzu T."/>
            <person name="Yoshinaga Y."/>
            <person name="Martin F.M."/>
            <person name="Grigoriev I.V."/>
            <person name="Hibbett D.S."/>
        </authorList>
    </citation>
    <scope>NUCLEOTIDE SEQUENCE [LARGE SCALE GENOMIC DNA]</scope>
    <source>
        <strain evidence="3 4">L-15889</strain>
    </source>
</reference>
<dbReference type="InterPro" id="IPR050126">
    <property type="entry name" value="Ap4A_hydrolase"/>
</dbReference>
<feature type="region of interest" description="Disordered" evidence="1">
    <location>
        <begin position="280"/>
        <end position="299"/>
    </location>
</feature>
<dbReference type="GO" id="GO:0006798">
    <property type="term" value="P:polyphosphate catabolic process"/>
    <property type="evidence" value="ECO:0007669"/>
    <property type="project" value="TreeGrafter"/>
</dbReference>
<proteinExistence type="predicted"/>
<dbReference type="SUPFAM" id="SSF56300">
    <property type="entry name" value="Metallo-dependent phosphatases"/>
    <property type="match status" value="1"/>
</dbReference>
<feature type="region of interest" description="Disordered" evidence="1">
    <location>
        <begin position="476"/>
        <end position="523"/>
    </location>
</feature>
<dbReference type="STRING" id="1314783.A0A165TL71"/>
<dbReference type="Pfam" id="PF00149">
    <property type="entry name" value="Metallophos"/>
    <property type="match status" value="1"/>
</dbReference>
<dbReference type="PANTHER" id="PTHR42850:SF4">
    <property type="entry name" value="ZINC-DEPENDENT ENDOPOLYPHOSPHATASE"/>
    <property type="match status" value="1"/>
</dbReference>
<evidence type="ECO:0000313" key="3">
    <source>
        <dbReference type="EMBL" id="KZT73603.1"/>
    </source>
</evidence>
<dbReference type="OrthoDB" id="10267127at2759"/>
<evidence type="ECO:0000313" key="4">
    <source>
        <dbReference type="Proteomes" id="UP000076727"/>
    </source>
</evidence>
<feature type="region of interest" description="Disordered" evidence="1">
    <location>
        <begin position="390"/>
        <end position="416"/>
    </location>
</feature>
<feature type="domain" description="Calcineurin-like phosphoesterase" evidence="2">
    <location>
        <begin position="55"/>
        <end position="162"/>
    </location>
</feature>
<dbReference type="GO" id="GO:0016791">
    <property type="term" value="F:phosphatase activity"/>
    <property type="evidence" value="ECO:0007669"/>
    <property type="project" value="TreeGrafter"/>
</dbReference>
<gene>
    <name evidence="3" type="ORF">DAEQUDRAFT_721664</name>
</gene>
<protein>
    <submittedName>
        <fullName evidence="3">Metallo-dependent phosphatase</fullName>
    </submittedName>
</protein>
<evidence type="ECO:0000256" key="1">
    <source>
        <dbReference type="SAM" id="MobiDB-lite"/>
    </source>
</evidence>
<sequence>MFLFGLASKFDLFSPGHMPGFVHKRPVYDFPDFNKVIQVYTLSEGELGLNDPNRRALFVGDIHGMNKSFHHLLSAASYDSARDTIILSGDIMSKSTLSGSLAILDFVTQHKCGAVPGPLYAVRGNHDQTIVQWRAWRDWFEPLQLSIPSALASVSDPNAHPGPQAKTGREFLELIEHEWQRDVERDPKGSADPDEWAGVARKRAMGTWREEWWRRVPQPGKGHQNKDWPIFDDHYWLAREMTSEQKACLYSLPFVLHVPSEHFFVAHAGLLPYDPKRPLTDKRQPLAHPPRLTEGSGKDYYVGTASPPEAQTALASSPVTVTTPKNETFELLRVMQQRALLTDIPGNRDPWVLVNMRGIRKKKRKVTRDNNKGTPWSEVWNEQMELCKGFDIAPPTDSDDRHKRPSLSGRLGDETDLEALPCEPATVVYGHAATRSLDIKRWSMGIDTGCVYGRRLTSLVLQKPNGTALLQIREPDDVDEENEDMDDLNSRWSDTSDAPSLREEPDMPYSRRKPRAKKVQFGDDDAGIDAHVISVRCPDMGD</sequence>
<dbReference type="GO" id="GO:0000298">
    <property type="term" value="F:endopolyphosphatase activity"/>
    <property type="evidence" value="ECO:0007669"/>
    <property type="project" value="TreeGrafter"/>
</dbReference>
<name>A0A165TL71_9APHY</name>
<dbReference type="InterPro" id="IPR004843">
    <property type="entry name" value="Calcineurin-like_PHP"/>
</dbReference>